<keyword evidence="13" id="KW-1185">Reference proteome</keyword>
<gene>
    <name evidence="12" type="ORF">SAMN04490355_102159</name>
</gene>
<evidence type="ECO:0000256" key="8">
    <source>
        <dbReference type="ARBA" id="ARBA00023136"/>
    </source>
</evidence>
<evidence type="ECO:0000256" key="5">
    <source>
        <dbReference type="ARBA" id="ARBA00022741"/>
    </source>
</evidence>
<evidence type="ECO:0000256" key="7">
    <source>
        <dbReference type="ARBA" id="ARBA00022989"/>
    </source>
</evidence>
<evidence type="ECO:0000256" key="4">
    <source>
        <dbReference type="ARBA" id="ARBA00022692"/>
    </source>
</evidence>
<evidence type="ECO:0000259" key="11">
    <source>
        <dbReference type="PROSITE" id="PS50929"/>
    </source>
</evidence>
<keyword evidence="6 12" id="KW-0067">ATP-binding</keyword>
<dbReference type="PROSITE" id="PS50893">
    <property type="entry name" value="ABC_TRANSPORTER_2"/>
    <property type="match status" value="1"/>
</dbReference>
<dbReference type="STRING" id="1123291.SAMN04490355_102159"/>
<dbReference type="OrthoDB" id="9802264at2"/>
<name>A0A1I4L2T5_9FIRM</name>
<dbReference type="InterPro" id="IPR027417">
    <property type="entry name" value="P-loop_NTPase"/>
</dbReference>
<evidence type="ECO:0000313" key="13">
    <source>
        <dbReference type="Proteomes" id="UP000199520"/>
    </source>
</evidence>
<dbReference type="GO" id="GO:0016887">
    <property type="term" value="F:ATP hydrolysis activity"/>
    <property type="evidence" value="ECO:0007669"/>
    <property type="project" value="InterPro"/>
</dbReference>
<evidence type="ECO:0000256" key="6">
    <source>
        <dbReference type="ARBA" id="ARBA00022840"/>
    </source>
</evidence>
<dbReference type="RefSeq" id="WP_090937767.1">
    <property type="nucleotide sequence ID" value="NZ_FOTS01000021.1"/>
</dbReference>
<evidence type="ECO:0000256" key="2">
    <source>
        <dbReference type="ARBA" id="ARBA00022448"/>
    </source>
</evidence>
<dbReference type="GO" id="GO:0005524">
    <property type="term" value="F:ATP binding"/>
    <property type="evidence" value="ECO:0007669"/>
    <property type="project" value="UniProtKB-KW"/>
</dbReference>
<dbReference type="PROSITE" id="PS50929">
    <property type="entry name" value="ABC_TM1F"/>
    <property type="match status" value="1"/>
</dbReference>
<protein>
    <submittedName>
        <fullName evidence="12">ATP-binding cassette, subfamily C, CydD</fullName>
    </submittedName>
</protein>
<dbReference type="AlphaFoldDB" id="A0A1I4L2T5"/>
<dbReference type="PROSITE" id="PS00211">
    <property type="entry name" value="ABC_TRANSPORTER_1"/>
    <property type="match status" value="1"/>
</dbReference>
<keyword evidence="5" id="KW-0547">Nucleotide-binding</keyword>
<dbReference type="PANTHER" id="PTHR24221">
    <property type="entry name" value="ATP-BINDING CASSETTE SUB-FAMILY B"/>
    <property type="match status" value="1"/>
</dbReference>
<dbReference type="GO" id="GO:0140359">
    <property type="term" value="F:ABC-type transporter activity"/>
    <property type="evidence" value="ECO:0007669"/>
    <property type="project" value="InterPro"/>
</dbReference>
<dbReference type="FunFam" id="3.40.50.300:FF:000221">
    <property type="entry name" value="Multidrug ABC transporter ATP-binding protein"/>
    <property type="match status" value="1"/>
</dbReference>
<dbReference type="GO" id="GO:0042883">
    <property type="term" value="P:cysteine transport"/>
    <property type="evidence" value="ECO:0007669"/>
    <property type="project" value="InterPro"/>
</dbReference>
<dbReference type="Pfam" id="PF00664">
    <property type="entry name" value="ABC_membrane"/>
    <property type="match status" value="1"/>
</dbReference>
<proteinExistence type="predicted"/>
<dbReference type="InterPro" id="IPR014216">
    <property type="entry name" value="ABC_transptr_CydD"/>
</dbReference>
<dbReference type="Gene3D" id="1.20.1560.10">
    <property type="entry name" value="ABC transporter type 1, transmembrane domain"/>
    <property type="match status" value="1"/>
</dbReference>
<evidence type="ECO:0000259" key="10">
    <source>
        <dbReference type="PROSITE" id="PS50893"/>
    </source>
</evidence>
<dbReference type="NCBIfam" id="TIGR02857">
    <property type="entry name" value="CydD"/>
    <property type="match status" value="1"/>
</dbReference>
<comment type="subcellular location">
    <subcellularLocation>
        <location evidence="1">Cell membrane</location>
        <topology evidence="1">Multi-pass membrane protein</topology>
    </subcellularLocation>
</comment>
<sequence length="576" mass="63788">MVDKRLMNQLKQQRRQFFILIGLGLGGGILAVLQADFMAKIINGVFLAQLDWAGVSQWMAALFVVLALRSIFVWLIEVMAHSLASQIKKSIRQRILTSLFALGPMYIRRQQTGELINVLVEGVENLEPYFAKFLPQLFTAVMIPLVVLFMVFPIDITTAIILLLTAPLIPVFMILIGRTAERVNKRQWETLSRLSAHFLDVLQGLTVLKIFGRSIEQIQVIQRMSSEFRDKTLSVLKIAFLSALVLELVATISTALVAVTIGLKLLYYKMDFGQAFFLLLLAPEFYLPLRQLGTHFHAGMAGSAAAERIFAILSFTQRQDAREETISLPRQQQVSIAFDNVYYAYDNGERPALNGVSFAIEPGEMVALVGASGSGKSTIASLLLAFICPDKGRIIVNGMNLNQIKLEDWLSHVAYVPQSPHLFYKSVGDNIRLGREDASLDMIIQAAKNAGAHEFIMRLTKGYDTLVGEGGHGLSGGECKRIAIARAFLQDAPFLLLDEATAGLDPQSEAVIEEALSRLMKKRTVLIIAHRLSTVYKAHSIVVLHDGKQAEAGSHVELMKIEGLYSQMVLAFRGGK</sequence>
<feature type="transmembrane region" description="Helical" evidence="9">
    <location>
        <begin position="158"/>
        <end position="177"/>
    </location>
</feature>
<dbReference type="SMART" id="SM00382">
    <property type="entry name" value="AAA"/>
    <property type="match status" value="1"/>
</dbReference>
<evidence type="ECO:0000256" key="9">
    <source>
        <dbReference type="SAM" id="Phobius"/>
    </source>
</evidence>
<dbReference type="InterPro" id="IPR003439">
    <property type="entry name" value="ABC_transporter-like_ATP-bd"/>
</dbReference>
<keyword evidence="8 9" id="KW-0472">Membrane</keyword>
<reference evidence="13" key="1">
    <citation type="submission" date="2016-10" db="EMBL/GenBank/DDBJ databases">
        <authorList>
            <person name="Varghese N."/>
            <person name="Submissions S."/>
        </authorList>
    </citation>
    <scope>NUCLEOTIDE SEQUENCE [LARGE SCALE GENOMIC DNA]</scope>
    <source>
        <strain evidence="13">DSM 13327</strain>
    </source>
</reference>
<dbReference type="Proteomes" id="UP000199520">
    <property type="component" value="Unassembled WGS sequence"/>
</dbReference>
<evidence type="ECO:0000256" key="1">
    <source>
        <dbReference type="ARBA" id="ARBA00004651"/>
    </source>
</evidence>
<evidence type="ECO:0000313" key="12">
    <source>
        <dbReference type="EMBL" id="SFL85231.1"/>
    </source>
</evidence>
<feature type="domain" description="ABC transporter" evidence="10">
    <location>
        <begin position="336"/>
        <end position="571"/>
    </location>
</feature>
<organism evidence="12 13">
    <name type="scientific">Pelosinus propionicus DSM 13327</name>
    <dbReference type="NCBI Taxonomy" id="1123291"/>
    <lineage>
        <taxon>Bacteria</taxon>
        <taxon>Bacillati</taxon>
        <taxon>Bacillota</taxon>
        <taxon>Negativicutes</taxon>
        <taxon>Selenomonadales</taxon>
        <taxon>Sporomusaceae</taxon>
        <taxon>Pelosinus</taxon>
    </lineage>
</organism>
<dbReference type="InterPro" id="IPR039421">
    <property type="entry name" value="Type_1_exporter"/>
</dbReference>
<dbReference type="PANTHER" id="PTHR24221:SF590">
    <property type="entry name" value="COMPONENT LINKED WITH THE ASSEMBLY OF CYTOCHROME' TRANSPORT TRANSMEMBRANE ATP-BINDING PROTEIN ABC TRANSPORTER CYDD-RELATED"/>
    <property type="match status" value="1"/>
</dbReference>
<feature type="transmembrane region" description="Helical" evidence="9">
    <location>
        <begin position="238"/>
        <end position="266"/>
    </location>
</feature>
<evidence type="ECO:0000256" key="3">
    <source>
        <dbReference type="ARBA" id="ARBA00022475"/>
    </source>
</evidence>
<dbReference type="InterPro" id="IPR017871">
    <property type="entry name" value="ABC_transporter-like_CS"/>
</dbReference>
<keyword evidence="2" id="KW-0813">Transport</keyword>
<feature type="transmembrane region" description="Helical" evidence="9">
    <location>
        <begin position="17"/>
        <end position="38"/>
    </location>
</feature>
<dbReference type="EMBL" id="FOTS01000021">
    <property type="protein sequence ID" value="SFL85231.1"/>
    <property type="molecule type" value="Genomic_DNA"/>
</dbReference>
<dbReference type="SUPFAM" id="SSF52540">
    <property type="entry name" value="P-loop containing nucleoside triphosphate hydrolases"/>
    <property type="match status" value="1"/>
</dbReference>
<dbReference type="CDD" id="cd18584">
    <property type="entry name" value="ABC_6TM_AarD_CydD"/>
    <property type="match status" value="1"/>
</dbReference>
<keyword evidence="4 9" id="KW-0812">Transmembrane</keyword>
<dbReference type="Gene3D" id="3.40.50.300">
    <property type="entry name" value="P-loop containing nucleotide triphosphate hydrolases"/>
    <property type="match status" value="1"/>
</dbReference>
<dbReference type="SUPFAM" id="SSF90123">
    <property type="entry name" value="ABC transporter transmembrane region"/>
    <property type="match status" value="1"/>
</dbReference>
<feature type="transmembrane region" description="Helical" evidence="9">
    <location>
        <begin position="58"/>
        <end position="84"/>
    </location>
</feature>
<dbReference type="InterPro" id="IPR011527">
    <property type="entry name" value="ABC1_TM_dom"/>
</dbReference>
<feature type="transmembrane region" description="Helical" evidence="9">
    <location>
        <begin position="133"/>
        <end position="152"/>
    </location>
</feature>
<dbReference type="Pfam" id="PF00005">
    <property type="entry name" value="ABC_tran"/>
    <property type="match status" value="1"/>
</dbReference>
<dbReference type="InterPro" id="IPR036640">
    <property type="entry name" value="ABC1_TM_sf"/>
</dbReference>
<dbReference type="InterPro" id="IPR003593">
    <property type="entry name" value="AAA+_ATPase"/>
</dbReference>
<keyword evidence="7 9" id="KW-1133">Transmembrane helix</keyword>
<accession>A0A1I4L2T5</accession>
<feature type="domain" description="ABC transmembrane type-1" evidence="11">
    <location>
        <begin position="18"/>
        <end position="301"/>
    </location>
</feature>
<dbReference type="GO" id="GO:0005886">
    <property type="term" value="C:plasma membrane"/>
    <property type="evidence" value="ECO:0007669"/>
    <property type="project" value="UniProtKB-SubCell"/>
</dbReference>
<keyword evidence="3" id="KW-1003">Cell membrane</keyword>